<accession>A0A078JI19</accession>
<organism evidence="2 3">
    <name type="scientific">Brassica napus</name>
    <name type="common">Rape</name>
    <dbReference type="NCBI Taxonomy" id="3708"/>
    <lineage>
        <taxon>Eukaryota</taxon>
        <taxon>Viridiplantae</taxon>
        <taxon>Streptophyta</taxon>
        <taxon>Embryophyta</taxon>
        <taxon>Tracheophyta</taxon>
        <taxon>Spermatophyta</taxon>
        <taxon>Magnoliopsida</taxon>
        <taxon>eudicotyledons</taxon>
        <taxon>Gunneridae</taxon>
        <taxon>Pentapetalae</taxon>
        <taxon>rosids</taxon>
        <taxon>malvids</taxon>
        <taxon>Brassicales</taxon>
        <taxon>Brassicaceae</taxon>
        <taxon>Brassiceae</taxon>
        <taxon>Brassica</taxon>
    </lineage>
</organism>
<keyword evidence="3" id="KW-1185">Reference proteome</keyword>
<evidence type="ECO:0000256" key="1">
    <source>
        <dbReference type="SAM" id="Phobius"/>
    </source>
</evidence>
<reference evidence="2 3" key="1">
    <citation type="journal article" date="2014" name="Science">
        <title>Plant genetics. Early allopolyploid evolution in the post-Neolithic Brassica napus oilseed genome.</title>
        <authorList>
            <person name="Chalhoub B."/>
            <person name="Denoeud F."/>
            <person name="Liu S."/>
            <person name="Parkin I.A."/>
            <person name="Tang H."/>
            <person name="Wang X."/>
            <person name="Chiquet J."/>
            <person name="Belcram H."/>
            <person name="Tong C."/>
            <person name="Samans B."/>
            <person name="Correa M."/>
            <person name="Da Silva C."/>
            <person name="Just J."/>
            <person name="Falentin C."/>
            <person name="Koh C.S."/>
            <person name="Le Clainche I."/>
            <person name="Bernard M."/>
            <person name="Bento P."/>
            <person name="Noel B."/>
            <person name="Labadie K."/>
            <person name="Alberti A."/>
            <person name="Charles M."/>
            <person name="Arnaud D."/>
            <person name="Guo H."/>
            <person name="Daviaud C."/>
            <person name="Alamery S."/>
            <person name="Jabbari K."/>
            <person name="Zhao M."/>
            <person name="Edger P.P."/>
            <person name="Chelaifa H."/>
            <person name="Tack D."/>
            <person name="Lassalle G."/>
            <person name="Mestiri I."/>
            <person name="Schnel N."/>
            <person name="Le Paslier M.C."/>
            <person name="Fan G."/>
            <person name="Renault V."/>
            <person name="Bayer P.E."/>
            <person name="Golicz A.A."/>
            <person name="Manoli S."/>
            <person name="Lee T.H."/>
            <person name="Thi V.H."/>
            <person name="Chalabi S."/>
            <person name="Hu Q."/>
            <person name="Fan C."/>
            <person name="Tollenaere R."/>
            <person name="Lu Y."/>
            <person name="Battail C."/>
            <person name="Shen J."/>
            <person name="Sidebottom C.H."/>
            <person name="Wang X."/>
            <person name="Canaguier A."/>
            <person name="Chauveau A."/>
            <person name="Berard A."/>
            <person name="Deniot G."/>
            <person name="Guan M."/>
            <person name="Liu Z."/>
            <person name="Sun F."/>
            <person name="Lim Y.P."/>
            <person name="Lyons E."/>
            <person name="Town C.D."/>
            <person name="Bancroft I."/>
            <person name="Wang X."/>
            <person name="Meng J."/>
            <person name="Ma J."/>
            <person name="Pires J.C."/>
            <person name="King G.J."/>
            <person name="Brunel D."/>
            <person name="Delourme R."/>
            <person name="Renard M."/>
            <person name="Aury J.M."/>
            <person name="Adams K.L."/>
            <person name="Batley J."/>
            <person name="Snowdon R.J."/>
            <person name="Tost J."/>
            <person name="Edwards D."/>
            <person name="Zhou Y."/>
            <person name="Hua W."/>
            <person name="Sharpe A.G."/>
            <person name="Paterson A.H."/>
            <person name="Guan C."/>
            <person name="Wincker P."/>
        </authorList>
    </citation>
    <scope>NUCLEOTIDE SEQUENCE [LARGE SCALE GENOMIC DNA]</scope>
    <source>
        <strain evidence="3">cv. Darmor-bzh</strain>
    </source>
</reference>
<evidence type="ECO:0000313" key="3">
    <source>
        <dbReference type="Proteomes" id="UP000028999"/>
    </source>
</evidence>
<keyword evidence="1" id="KW-0472">Membrane</keyword>
<evidence type="ECO:0000313" key="2">
    <source>
        <dbReference type="EMBL" id="CDY65047.1"/>
    </source>
</evidence>
<sequence>MKKKSQKPIFGLMTACFSLFMFIFLFLLGYMRKATKLDPHLKPCRHFVGLGELLISSDIGAALDGFKMEILISSARTLMKMEGQKVPIEFVNDIVALHFRKEEFDVNSFLHFSLRSTILRRLWLMEYGLPFSMKTKN</sequence>
<gene>
    <name evidence="2" type="primary">BnaC07g47820D</name>
    <name evidence="2" type="ORF">GSBRNA2T00044082001</name>
</gene>
<name>A0A078JI19_BRANA</name>
<feature type="transmembrane region" description="Helical" evidence="1">
    <location>
        <begin position="9"/>
        <end position="31"/>
    </location>
</feature>
<dbReference type="Gramene" id="CDY65047">
    <property type="protein sequence ID" value="CDY65047"/>
    <property type="gene ID" value="GSBRNA2T00044082001"/>
</dbReference>
<dbReference type="STRING" id="3708.A0A078JI19"/>
<keyword evidence="1" id="KW-0812">Transmembrane</keyword>
<protein>
    <submittedName>
        <fullName evidence="2">BnaC07g47820D protein</fullName>
    </submittedName>
</protein>
<dbReference type="Proteomes" id="UP000028999">
    <property type="component" value="Unassembled WGS sequence"/>
</dbReference>
<dbReference type="EMBL" id="LK034639">
    <property type="protein sequence ID" value="CDY65047.1"/>
    <property type="molecule type" value="Genomic_DNA"/>
</dbReference>
<keyword evidence="1" id="KW-1133">Transmembrane helix</keyword>
<dbReference type="PaxDb" id="3708-A0A078JI19"/>
<proteinExistence type="predicted"/>
<dbReference type="AlphaFoldDB" id="A0A078JI19"/>